<feature type="transmembrane region" description="Helical" evidence="13">
    <location>
        <begin position="1154"/>
        <end position="1173"/>
    </location>
</feature>
<dbReference type="SFLD" id="SFLDF00027">
    <property type="entry name" value="p-type_atpase"/>
    <property type="match status" value="1"/>
</dbReference>
<comment type="catalytic activity">
    <reaction evidence="12 13">
        <text>ATP + H2O = ADP + phosphate + H(+)</text>
        <dbReference type="Rhea" id="RHEA:13065"/>
        <dbReference type="ChEBI" id="CHEBI:15377"/>
        <dbReference type="ChEBI" id="CHEBI:15378"/>
        <dbReference type="ChEBI" id="CHEBI:30616"/>
        <dbReference type="ChEBI" id="CHEBI:43474"/>
        <dbReference type="ChEBI" id="CHEBI:456216"/>
    </reaction>
</comment>
<evidence type="ECO:0000259" key="15">
    <source>
        <dbReference type="Pfam" id="PF00122"/>
    </source>
</evidence>
<dbReference type="Gene3D" id="3.40.50.1000">
    <property type="entry name" value="HAD superfamily/HAD-like"/>
    <property type="match status" value="1"/>
</dbReference>
<dbReference type="Gene3D" id="1.20.1110.10">
    <property type="entry name" value="Calcium-transporting ATPase, transmembrane domain"/>
    <property type="match status" value="1"/>
</dbReference>
<feature type="region of interest" description="Disordered" evidence="14">
    <location>
        <begin position="1485"/>
        <end position="1516"/>
    </location>
</feature>
<dbReference type="InterPro" id="IPR044492">
    <property type="entry name" value="P_typ_ATPase_HD_dom"/>
</dbReference>
<dbReference type="Pfam" id="PF00122">
    <property type="entry name" value="E1-E2_ATPase"/>
    <property type="match status" value="1"/>
</dbReference>
<feature type="domain" description="P5B-type ATPase N-terminal" evidence="17">
    <location>
        <begin position="184"/>
        <end position="327"/>
    </location>
</feature>
<dbReference type="NCBIfam" id="TIGR01494">
    <property type="entry name" value="ATPase_P-type"/>
    <property type="match status" value="2"/>
</dbReference>
<dbReference type="Pfam" id="PF12409">
    <property type="entry name" value="P5-ATPase"/>
    <property type="match status" value="1"/>
</dbReference>
<feature type="transmembrane region" description="Helical" evidence="13">
    <location>
        <begin position="1340"/>
        <end position="1363"/>
    </location>
</feature>
<evidence type="ECO:0000256" key="2">
    <source>
        <dbReference type="ARBA" id="ARBA00006000"/>
    </source>
</evidence>
<dbReference type="SUPFAM" id="SSF81660">
    <property type="entry name" value="Metal cation-transporting ATPase, ATP-binding domain N"/>
    <property type="match status" value="1"/>
</dbReference>
<keyword evidence="6 13" id="KW-0547">Nucleotide-binding</keyword>
<evidence type="ECO:0000313" key="18">
    <source>
        <dbReference type="EMBL" id="TGZ33060.1"/>
    </source>
</evidence>
<accession>A0A4S2JCQ8</accession>
<keyword evidence="4 13" id="KW-0812">Transmembrane</keyword>
<evidence type="ECO:0000256" key="6">
    <source>
        <dbReference type="ARBA" id="ARBA00022741"/>
    </source>
</evidence>
<feature type="region of interest" description="Disordered" evidence="14">
    <location>
        <begin position="980"/>
        <end position="1001"/>
    </location>
</feature>
<evidence type="ECO:0000256" key="7">
    <source>
        <dbReference type="ARBA" id="ARBA00022840"/>
    </source>
</evidence>
<sequence>MTQGRHEHIREAVGAGVAAACGRRDHGSSSSRAKGGTQKIAASRYRDLALAPQPQPRPLRSGSADRGALDLVYLKRGMSEGERAAITPRIGWRKLTDPEKTLKREKNKDKDKDIEKQIPHRVMPPTPNKLNLSFTRNAYSVFGSRSATTANEHQREQKTELLEGTRANGLLHLKNGVDYINPGEEDQMEIYGYRRNRMRTVIIWFLIIITGGFLRLIFHWVPRLMLLATHTKCSLEEAETVLLIEKFQGKHTSHYVKKLRILTAQEIINKSFQEESLIDEAWDGSVITAREEKETSPTLSVHLSGGQFKQVPSITIFNCKKLTYVWDPERSEFLKLRGLDTDVLTSTLHQAQGLSSQEQYMRRNVYGNNEIVIPVKSIFTLLCLEVLNPFYVFQLFSFCLWIADDYYYYAMVILTMSSAGIIMAVFQTRRNQHNLRSTVHSSDVATVMRDRTTSQTAIVPTERLVPGDVLVIPSHGCLMPCDAVLLTGNCILNESMLTGESVPVTKTPVPSSNDVIYNTKEHARHTLFCGTRIIQTRYYGSEKVLAVVIRTGFNTSKGDLVRSIMYPPPVDFKFEQDSYKFVILLACIASIGVVYTIVTKIMRGVHGSHITLEALDLITIVVPPALPAAMTVGRLVAQRRLQNNKIYCTSPRTINVSGSIDCICFDKTGTLTEDGLDMWGVVSVSDGKFQLPVKDIASLSLSEVLIGMVTCHGITIIDNQLVGDPLDLKMFESTGWTLEEPDVSDTSKFSMLFPTIVRPAKDSKLLKKLPNDFGGTLSRQNSVSSDVMDGISLSNLHDATFGDSSTELEQGLEVGIVRQFPFTSSLQRMSVITRTLGANHYELYCKGSPEMILSLSRAESIPSDFAAVLQEYTSEGYRVIALAHKSLNRLPYAKVQRISREAAEIDLTFLALIIMENRLKPETSPVIAELNTACIKTVMVTGDNMLTALSVARDCDIVKPGTPVVAVSTNQQNQLKPQIYFTKSDSQPSPTSPNGQPDLSEMTDLNSVVSLETVESGSFGNTKLEDDINYLSDDVQYLKNKYVFALTGKTWALMKQYYPELIPKVVTRGAIFARMSPDQKQQLIQELQSLGYYVAMVGDGANDCGALKAAHTGISLSDTESSVASPFTSRETNISSVLTVIREGRAALVTSFGIFKYMASYSLTQFISVMLLYSIESNLTDIEFLYIDLFIISIFAFFFGRTGAYEGPLVKMAPLNSLISTSPILSLITQLLIVAIFQYTSLWHLRQMPWFVPFNPTATEDKDDVGCMENYTVFIVSSMQYIILAVAFSKGPPYRKSLFTNYGLLTSFVFLSLFSIYLAICPFEWLTTWFQLVLPNDLGFRFVLVGYGVVNFVIALLIEYLFVEYLVFGKLRYRWHDVDKSRRKFLAIERDMARDSKWPPISQEPLPEVAPNLLIRQNVTEIKIEKRITESCLPADTSFMNTSPICAGFKHFGSAREVTLNPRSLFDDCRNTVSMQTVPCFEDKDLSTKQPDAETKVKRRHNSESANGINRYEKPYMNHNTNPIATLPRNPNATPQPQKLRDFKDVLVHKSDDRVSNTKNVLELDILPS</sequence>
<dbReference type="NCBIfam" id="TIGR01657">
    <property type="entry name" value="P-ATPase-V"/>
    <property type="match status" value="1"/>
</dbReference>
<dbReference type="GO" id="GO:0016887">
    <property type="term" value="F:ATP hydrolysis activity"/>
    <property type="evidence" value="ECO:0007669"/>
    <property type="project" value="InterPro"/>
</dbReference>
<proteinExistence type="inferred from homology"/>
<comment type="similarity">
    <text evidence="2 13">Belongs to the cation transport ATPase (P-type) (TC 3.A.3) family. Type V subfamily.</text>
</comment>
<dbReference type="SFLD" id="SFLDS00003">
    <property type="entry name" value="Haloacid_Dehalogenase"/>
    <property type="match status" value="1"/>
</dbReference>
<keyword evidence="19" id="KW-1185">Reference proteome</keyword>
<evidence type="ECO:0000256" key="11">
    <source>
        <dbReference type="ARBA" id="ARBA00023136"/>
    </source>
</evidence>
<gene>
    <name evidence="18" type="ORF">DBV15_07890</name>
</gene>
<name>A0A4S2JCQ8_9HYME</name>
<dbReference type="FunFam" id="3.40.50.1000:FF:000045">
    <property type="entry name" value="Cation-transporting ATPase"/>
    <property type="match status" value="1"/>
</dbReference>
<dbReference type="SUPFAM" id="SSF56784">
    <property type="entry name" value="HAD-like"/>
    <property type="match status" value="1"/>
</dbReference>
<dbReference type="InterPro" id="IPR023214">
    <property type="entry name" value="HAD_sf"/>
</dbReference>
<comment type="subcellular location">
    <subcellularLocation>
        <location evidence="1 13">Membrane</location>
        <topology evidence="1 13">Multi-pass membrane protein</topology>
    </subcellularLocation>
</comment>
<dbReference type="SFLD" id="SFLDG00002">
    <property type="entry name" value="C1.7:_P-type_atpase_like"/>
    <property type="match status" value="1"/>
</dbReference>
<dbReference type="GO" id="GO:0015203">
    <property type="term" value="F:polyamine transmembrane transporter activity"/>
    <property type="evidence" value="ECO:0007669"/>
    <property type="project" value="TreeGrafter"/>
</dbReference>
<feature type="transmembrane region" description="Helical" evidence="13">
    <location>
        <begin position="406"/>
        <end position="426"/>
    </location>
</feature>
<evidence type="ECO:0000256" key="14">
    <source>
        <dbReference type="SAM" id="MobiDB-lite"/>
    </source>
</evidence>
<keyword evidence="9 13" id="KW-1278">Translocase</keyword>
<dbReference type="GO" id="GO:0005524">
    <property type="term" value="F:ATP binding"/>
    <property type="evidence" value="ECO:0007669"/>
    <property type="project" value="UniProtKB-UniRule"/>
</dbReference>
<dbReference type="GO" id="GO:0046872">
    <property type="term" value="F:metal ion binding"/>
    <property type="evidence" value="ECO:0007669"/>
    <property type="project" value="UniProtKB-UniRule"/>
</dbReference>
<dbReference type="InterPro" id="IPR008250">
    <property type="entry name" value="ATPase_P-typ_transduc_dom_A_sf"/>
</dbReference>
<feature type="transmembrane region" description="Helical" evidence="13">
    <location>
        <begin position="371"/>
        <end position="394"/>
    </location>
</feature>
<evidence type="ECO:0000256" key="1">
    <source>
        <dbReference type="ARBA" id="ARBA00004141"/>
    </source>
</evidence>
<dbReference type="STRING" id="300112.A0A4S2JCQ8"/>
<dbReference type="InterPro" id="IPR036412">
    <property type="entry name" value="HAD-like_sf"/>
</dbReference>
<evidence type="ECO:0000313" key="19">
    <source>
        <dbReference type="Proteomes" id="UP000310200"/>
    </source>
</evidence>
<keyword evidence="11 13" id="KW-0472">Membrane</keyword>
<dbReference type="Pfam" id="PF00690">
    <property type="entry name" value="Cation_ATPase_N"/>
    <property type="match status" value="1"/>
</dbReference>
<dbReference type="SUPFAM" id="SSF81665">
    <property type="entry name" value="Calcium ATPase, transmembrane domain M"/>
    <property type="match status" value="1"/>
</dbReference>
<feature type="transmembrane region" description="Helical" evidence="13">
    <location>
        <begin position="1224"/>
        <end position="1245"/>
    </location>
</feature>
<evidence type="ECO:0000256" key="12">
    <source>
        <dbReference type="ARBA" id="ARBA00049360"/>
    </source>
</evidence>
<dbReference type="Gene3D" id="2.70.150.10">
    <property type="entry name" value="Calcium-transporting ATPase, cytoplasmic transduction domain A"/>
    <property type="match status" value="1"/>
</dbReference>
<dbReference type="InterPro" id="IPR006544">
    <property type="entry name" value="P-type_TPase_V"/>
</dbReference>
<dbReference type="InterPro" id="IPR023298">
    <property type="entry name" value="ATPase_P-typ_TM_dom_sf"/>
</dbReference>
<feature type="domain" description="Cation-transporting P-type ATPase N-terminal" evidence="16">
    <location>
        <begin position="350"/>
        <end position="400"/>
    </location>
</feature>
<keyword evidence="5 13" id="KW-0479">Metal-binding</keyword>
<feature type="transmembrane region" description="Helical" evidence="13">
    <location>
        <begin position="1301"/>
        <end position="1320"/>
    </location>
</feature>
<dbReference type="GO" id="GO:0140358">
    <property type="term" value="F:P-type transmembrane transporter activity"/>
    <property type="evidence" value="ECO:0007669"/>
    <property type="project" value="InterPro"/>
</dbReference>
<dbReference type="EMBL" id="QBLH01003801">
    <property type="protein sequence ID" value="TGZ33060.1"/>
    <property type="molecule type" value="Genomic_DNA"/>
</dbReference>
<feature type="transmembrane region" description="Helical" evidence="13">
    <location>
        <begin position="1185"/>
        <end position="1204"/>
    </location>
</feature>
<dbReference type="InterPro" id="IPR001757">
    <property type="entry name" value="P_typ_ATPase"/>
</dbReference>
<evidence type="ECO:0000256" key="10">
    <source>
        <dbReference type="ARBA" id="ARBA00022989"/>
    </source>
</evidence>
<evidence type="ECO:0000256" key="8">
    <source>
        <dbReference type="ARBA" id="ARBA00022842"/>
    </source>
</evidence>
<dbReference type="Pfam" id="PF13246">
    <property type="entry name" value="Cation_ATPase"/>
    <property type="match status" value="1"/>
</dbReference>
<dbReference type="SUPFAM" id="SSF81653">
    <property type="entry name" value="Calcium ATPase, transduction domain A"/>
    <property type="match status" value="1"/>
</dbReference>
<keyword evidence="8 13" id="KW-0460">Magnesium</keyword>
<keyword evidence="7 13" id="KW-0067">ATP-binding</keyword>
<evidence type="ECO:0000259" key="17">
    <source>
        <dbReference type="Pfam" id="PF12409"/>
    </source>
</evidence>
<reference evidence="18 19" key="1">
    <citation type="journal article" date="2019" name="Philos. Trans. R. Soc. Lond., B, Biol. Sci.">
        <title>Ant behaviour and brain gene expression of defending hosts depend on the ecological success of the intruding social parasite.</title>
        <authorList>
            <person name="Kaur R."/>
            <person name="Stoldt M."/>
            <person name="Jongepier E."/>
            <person name="Feldmeyer B."/>
            <person name="Menzel F."/>
            <person name="Bornberg-Bauer E."/>
            <person name="Foitzik S."/>
        </authorList>
    </citation>
    <scope>NUCLEOTIDE SEQUENCE [LARGE SCALE GENOMIC DNA]</scope>
    <source>
        <tissue evidence="18">Whole body</tissue>
    </source>
</reference>
<dbReference type="PANTHER" id="PTHR45630">
    <property type="entry name" value="CATION-TRANSPORTING ATPASE-RELATED"/>
    <property type="match status" value="1"/>
</dbReference>
<dbReference type="EC" id="7.2.2.-" evidence="13"/>
<feature type="transmembrane region" description="Helical" evidence="13">
    <location>
        <begin position="1271"/>
        <end position="1289"/>
    </location>
</feature>
<dbReference type="GO" id="GO:0006874">
    <property type="term" value="P:intracellular calcium ion homeostasis"/>
    <property type="evidence" value="ECO:0007669"/>
    <property type="project" value="TreeGrafter"/>
</dbReference>
<feature type="transmembrane region" description="Helical" evidence="13">
    <location>
        <begin position="581"/>
        <end position="598"/>
    </location>
</feature>
<dbReference type="FunFam" id="1.20.1110.10:FF:000023">
    <property type="entry name" value="Cation-transporting ATPase"/>
    <property type="match status" value="1"/>
</dbReference>
<dbReference type="InterPro" id="IPR047819">
    <property type="entry name" value="P5A-ATPase_N"/>
</dbReference>
<feature type="domain" description="P-type ATPase A" evidence="15">
    <location>
        <begin position="442"/>
        <end position="564"/>
    </location>
</feature>
<dbReference type="Proteomes" id="UP000310200">
    <property type="component" value="Unassembled WGS sequence"/>
</dbReference>
<dbReference type="InterPro" id="IPR059000">
    <property type="entry name" value="ATPase_P-type_domA"/>
</dbReference>
<keyword evidence="3" id="KW-0597">Phosphoprotein</keyword>
<dbReference type="InterPro" id="IPR004014">
    <property type="entry name" value="ATPase_P-typ_cation-transptr_N"/>
</dbReference>
<evidence type="ECO:0000256" key="4">
    <source>
        <dbReference type="ARBA" id="ARBA00022692"/>
    </source>
</evidence>
<dbReference type="InterPro" id="IPR018303">
    <property type="entry name" value="ATPase_P-typ_P_site"/>
</dbReference>
<evidence type="ECO:0000259" key="16">
    <source>
        <dbReference type="Pfam" id="PF00690"/>
    </source>
</evidence>
<feature type="compositionally biased region" description="Basic and acidic residues" evidence="14">
    <location>
        <begin position="1485"/>
        <end position="1496"/>
    </location>
</feature>
<organism evidence="18 19">
    <name type="scientific">Temnothorax longispinosus</name>
    <dbReference type="NCBI Taxonomy" id="300112"/>
    <lineage>
        <taxon>Eukaryota</taxon>
        <taxon>Metazoa</taxon>
        <taxon>Ecdysozoa</taxon>
        <taxon>Arthropoda</taxon>
        <taxon>Hexapoda</taxon>
        <taxon>Insecta</taxon>
        <taxon>Pterygota</taxon>
        <taxon>Neoptera</taxon>
        <taxon>Endopterygota</taxon>
        <taxon>Hymenoptera</taxon>
        <taxon>Apocrita</taxon>
        <taxon>Aculeata</taxon>
        <taxon>Formicoidea</taxon>
        <taxon>Formicidae</taxon>
        <taxon>Myrmicinae</taxon>
        <taxon>Temnothorax</taxon>
    </lineage>
</organism>
<evidence type="ECO:0000256" key="13">
    <source>
        <dbReference type="RuleBase" id="RU362082"/>
    </source>
</evidence>
<dbReference type="PRINTS" id="PR00119">
    <property type="entry name" value="CATATPASE"/>
</dbReference>
<feature type="transmembrane region" description="Helical" evidence="13">
    <location>
        <begin position="618"/>
        <end position="637"/>
    </location>
</feature>
<dbReference type="InterPro" id="IPR023299">
    <property type="entry name" value="ATPase_P-typ_cyto_dom_N"/>
</dbReference>
<comment type="caution">
    <text evidence="18">The sequence shown here is derived from an EMBL/GenBank/DDBJ whole genome shotgun (WGS) entry which is preliminary data.</text>
</comment>
<dbReference type="PANTHER" id="PTHR45630:SF8">
    <property type="entry name" value="CATION-TRANSPORTING ATPASE"/>
    <property type="match status" value="1"/>
</dbReference>
<feature type="transmembrane region" description="Helical" evidence="13">
    <location>
        <begin position="201"/>
        <end position="218"/>
    </location>
</feature>
<dbReference type="Gene3D" id="3.40.1110.10">
    <property type="entry name" value="Calcium-transporting ATPase, cytoplasmic domain N"/>
    <property type="match status" value="1"/>
</dbReference>
<dbReference type="FunFam" id="2.70.150.10:FF:000067">
    <property type="entry name" value="Cation-transporting ATPase"/>
    <property type="match status" value="1"/>
</dbReference>
<feature type="region of interest" description="Disordered" evidence="14">
    <location>
        <begin position="21"/>
        <end position="64"/>
    </location>
</feature>
<dbReference type="PROSITE" id="PS00154">
    <property type="entry name" value="ATPASE_E1_E2"/>
    <property type="match status" value="1"/>
</dbReference>
<dbReference type="GO" id="GO:0016020">
    <property type="term" value="C:membrane"/>
    <property type="evidence" value="ECO:0007669"/>
    <property type="project" value="UniProtKB-SubCell"/>
</dbReference>
<evidence type="ECO:0000256" key="5">
    <source>
        <dbReference type="ARBA" id="ARBA00022723"/>
    </source>
</evidence>
<protein>
    <recommendedName>
        <fullName evidence="13">Cation-transporting ATPase</fullName>
        <ecNumber evidence="13">7.2.2.-</ecNumber>
    </recommendedName>
</protein>
<keyword evidence="10 13" id="KW-1133">Transmembrane helix</keyword>
<evidence type="ECO:0000256" key="3">
    <source>
        <dbReference type="ARBA" id="ARBA00022553"/>
    </source>
</evidence>
<dbReference type="GO" id="GO:0019829">
    <property type="term" value="F:ATPase-coupled monoatomic cation transmembrane transporter activity"/>
    <property type="evidence" value="ECO:0007669"/>
    <property type="project" value="UniProtKB-UniRule"/>
</dbReference>
<evidence type="ECO:0000256" key="9">
    <source>
        <dbReference type="ARBA" id="ARBA00022967"/>
    </source>
</evidence>